<proteinExistence type="predicted"/>
<evidence type="ECO:0000256" key="5">
    <source>
        <dbReference type="ARBA" id="ARBA00023235"/>
    </source>
</evidence>
<evidence type="ECO:0000313" key="13">
    <source>
        <dbReference type="Proteomes" id="UP000254326"/>
    </source>
</evidence>
<reference evidence="12 13" key="1">
    <citation type="submission" date="2018-06" db="EMBL/GenBank/DDBJ databases">
        <title>Marinomonas sp. YLB-05 draft genome sequence.</title>
        <authorList>
            <person name="Yu L."/>
            <person name="Tang X."/>
        </authorList>
    </citation>
    <scope>NUCLEOTIDE SEQUENCE [LARGE SCALE GENOMIC DNA]</scope>
    <source>
        <strain evidence="12 13">YLB-05</strain>
    </source>
</reference>
<evidence type="ECO:0000313" key="12">
    <source>
        <dbReference type="EMBL" id="RDL44142.1"/>
    </source>
</evidence>
<dbReference type="InterPro" id="IPR014017">
    <property type="entry name" value="DNA_helicase_UvrD-like_C"/>
</dbReference>
<evidence type="ECO:0000256" key="6">
    <source>
        <dbReference type="ARBA" id="ARBA00034617"/>
    </source>
</evidence>
<dbReference type="Pfam" id="PF00580">
    <property type="entry name" value="UvrD-helicase"/>
    <property type="match status" value="2"/>
</dbReference>
<dbReference type="GO" id="GO:0016887">
    <property type="term" value="F:ATP hydrolysis activity"/>
    <property type="evidence" value="ECO:0007669"/>
    <property type="project" value="RHEA"/>
</dbReference>
<dbReference type="RefSeq" id="WP_115468180.1">
    <property type="nucleotide sequence ID" value="NZ_QKRA01000004.1"/>
</dbReference>
<evidence type="ECO:0000259" key="11">
    <source>
        <dbReference type="PROSITE" id="PS51198"/>
    </source>
</evidence>
<name>A0A370U8P6_9GAMM</name>
<dbReference type="PROSITE" id="PS51198">
    <property type="entry name" value="UVRD_HELICASE_ATP_BIND"/>
    <property type="match status" value="1"/>
</dbReference>
<dbReference type="GO" id="GO:0003677">
    <property type="term" value="F:DNA binding"/>
    <property type="evidence" value="ECO:0007669"/>
    <property type="project" value="InterPro"/>
</dbReference>
<dbReference type="InterPro" id="IPR000212">
    <property type="entry name" value="DNA_helicase_UvrD/REP"/>
</dbReference>
<dbReference type="Pfam" id="PF13361">
    <property type="entry name" value="UvrD_C"/>
    <property type="match status" value="1"/>
</dbReference>
<dbReference type="PANTHER" id="PTHR11070:SF2">
    <property type="entry name" value="ATP-DEPENDENT DNA HELICASE SRS2"/>
    <property type="match status" value="1"/>
</dbReference>
<dbReference type="AlphaFoldDB" id="A0A370U8P6"/>
<accession>A0A370U8P6</accession>
<evidence type="ECO:0000256" key="3">
    <source>
        <dbReference type="ARBA" id="ARBA00022806"/>
    </source>
</evidence>
<dbReference type="PANTHER" id="PTHR11070">
    <property type="entry name" value="UVRD / RECB / PCRA DNA HELICASE FAMILY MEMBER"/>
    <property type="match status" value="1"/>
</dbReference>
<keyword evidence="4 10" id="KW-0067">ATP-binding</keyword>
<comment type="caution">
    <text evidence="12">The sequence shown here is derived from an EMBL/GenBank/DDBJ whole genome shotgun (WGS) entry which is preliminary data.</text>
</comment>
<keyword evidence="2 10" id="KW-0378">Hydrolase</keyword>
<protein>
    <recommendedName>
        <fullName evidence="7">DNA 3'-5' helicase</fullName>
        <ecNumber evidence="7">5.6.2.4</ecNumber>
    </recommendedName>
    <alternativeName>
        <fullName evidence="8">DNA 3'-5' helicase II</fullName>
    </alternativeName>
</protein>
<dbReference type="GO" id="GO:0000725">
    <property type="term" value="P:recombinational repair"/>
    <property type="evidence" value="ECO:0007669"/>
    <property type="project" value="TreeGrafter"/>
</dbReference>
<keyword evidence="1 10" id="KW-0547">Nucleotide-binding</keyword>
<comment type="catalytic activity">
    <reaction evidence="6">
        <text>Couples ATP hydrolysis with the unwinding of duplex DNA by translocating in the 3'-5' direction.</text>
        <dbReference type="EC" id="5.6.2.4"/>
    </reaction>
</comment>
<keyword evidence="5" id="KW-0413">Isomerase</keyword>
<evidence type="ECO:0000256" key="7">
    <source>
        <dbReference type="ARBA" id="ARBA00034808"/>
    </source>
</evidence>
<dbReference type="GO" id="GO:0005829">
    <property type="term" value="C:cytosol"/>
    <property type="evidence" value="ECO:0007669"/>
    <property type="project" value="TreeGrafter"/>
</dbReference>
<dbReference type="SUPFAM" id="SSF52540">
    <property type="entry name" value="P-loop containing nucleoside triphosphate hydrolases"/>
    <property type="match status" value="1"/>
</dbReference>
<dbReference type="Gene3D" id="3.40.50.300">
    <property type="entry name" value="P-loop containing nucleotide triphosphate hydrolases"/>
    <property type="match status" value="3"/>
</dbReference>
<evidence type="ECO:0000256" key="1">
    <source>
        <dbReference type="ARBA" id="ARBA00022741"/>
    </source>
</evidence>
<sequence length="861" mass="99316">MNKTDKVEPQKNTIEFDKITVPKLCGIRKNKILKEDFDKYQLSARKVVDTLSRRNEKVLAENEKVKIERDKLLAYAKEAKNYIINISSQFDQYCNDNSIVPFSLKDSIHKSGYLIQKNELPITENIRKSFLDKLKAIGITPDENQEEMLFSRNPGCRITAGAGAGKSTTLAARVALLHVELGIPLEQITVCTFTRASRAEFIEKVTGLINKLCPWKEPLTEDKGKKIVRTFHSIAFDTYSKFGSSSRRLIYGDYTPKLADEQGNTFDIDELDGLSAEELKRIYQKDESVPQLSEVLSVTYKKLFTHDESFRNLILILYSISLNRRKSVDNCRYDNLNENSLSDKLLTDWILENKDLYENHLKPYRADVSHKELIKGERHLNTHFYLPNTGIKLFVSLPEHIRKADSTSYPNPDKSRYYSINTWCKWRKDLVNARANINYIWSESIETIRQLLINEQIASGERAADTVPPPDFVHKPVGEIVNFDKSSPKYAPIQRQLYNLSSFVYSNGRKLGTCAESHIERYFQEASGEDQMFVKASVLFEKKLDEELATRGLITFDQMFHELSNMNIRNESSTILSHLKWIEHLLIDEFQDISPNIINLFCNLKRKYFSASDRGTIMMVGDENQSLYSWRGSSSEYILDPDRYFPAPRVFEPIDLLNNYRSSEKIVSYGKKCLESRGKAKNLCAARGDAKTMDSSFFIHQPSSVINNKKSNSIDYDLALKLLKKAITEDIKPTKRAPIFILSSNTSYMLNTEHAEWNEYIEEQKKLGIVHTHTIHTSKGLEAKSVFLMGDIPQAQSNPIKNSIYRWCDLRGTYDDAQHHEKLCMLYVAITRAKNHLTWFLSKQNRNGLYKEVFQKEFNSE</sequence>
<dbReference type="InterPro" id="IPR027417">
    <property type="entry name" value="P-loop_NTPase"/>
</dbReference>
<dbReference type="GO" id="GO:0005524">
    <property type="term" value="F:ATP binding"/>
    <property type="evidence" value="ECO:0007669"/>
    <property type="project" value="UniProtKB-UniRule"/>
</dbReference>
<gene>
    <name evidence="12" type="ORF">DN730_10945</name>
</gene>
<dbReference type="OrthoDB" id="5298826at2"/>
<dbReference type="EC" id="5.6.2.4" evidence="7"/>
<evidence type="ECO:0000256" key="9">
    <source>
        <dbReference type="ARBA" id="ARBA00048988"/>
    </source>
</evidence>
<organism evidence="12 13">
    <name type="scientific">Marinomonas piezotolerans</name>
    <dbReference type="NCBI Taxonomy" id="2213058"/>
    <lineage>
        <taxon>Bacteria</taxon>
        <taxon>Pseudomonadati</taxon>
        <taxon>Pseudomonadota</taxon>
        <taxon>Gammaproteobacteria</taxon>
        <taxon>Oceanospirillales</taxon>
        <taxon>Oceanospirillaceae</taxon>
        <taxon>Marinomonas</taxon>
    </lineage>
</organism>
<dbReference type="GO" id="GO:0043138">
    <property type="term" value="F:3'-5' DNA helicase activity"/>
    <property type="evidence" value="ECO:0007669"/>
    <property type="project" value="UniProtKB-EC"/>
</dbReference>
<evidence type="ECO:0000256" key="4">
    <source>
        <dbReference type="ARBA" id="ARBA00022840"/>
    </source>
</evidence>
<dbReference type="EMBL" id="QKRA01000004">
    <property type="protein sequence ID" value="RDL44142.1"/>
    <property type="molecule type" value="Genomic_DNA"/>
</dbReference>
<evidence type="ECO:0000256" key="10">
    <source>
        <dbReference type="PROSITE-ProRule" id="PRU00560"/>
    </source>
</evidence>
<comment type="catalytic activity">
    <reaction evidence="9">
        <text>ATP + H2O = ADP + phosphate + H(+)</text>
        <dbReference type="Rhea" id="RHEA:13065"/>
        <dbReference type="ChEBI" id="CHEBI:15377"/>
        <dbReference type="ChEBI" id="CHEBI:15378"/>
        <dbReference type="ChEBI" id="CHEBI:30616"/>
        <dbReference type="ChEBI" id="CHEBI:43474"/>
        <dbReference type="ChEBI" id="CHEBI:456216"/>
        <dbReference type="EC" id="5.6.2.4"/>
    </reaction>
</comment>
<evidence type="ECO:0000256" key="2">
    <source>
        <dbReference type="ARBA" id="ARBA00022801"/>
    </source>
</evidence>
<feature type="domain" description="UvrD-like helicase ATP-binding" evidence="11">
    <location>
        <begin position="139"/>
        <end position="663"/>
    </location>
</feature>
<dbReference type="InterPro" id="IPR014016">
    <property type="entry name" value="UvrD-like_ATP-bd"/>
</dbReference>
<feature type="binding site" evidence="10">
    <location>
        <begin position="160"/>
        <end position="167"/>
    </location>
    <ligand>
        <name>ATP</name>
        <dbReference type="ChEBI" id="CHEBI:30616"/>
    </ligand>
</feature>
<keyword evidence="3 10" id="KW-0347">Helicase</keyword>
<evidence type="ECO:0000256" key="8">
    <source>
        <dbReference type="ARBA" id="ARBA00034923"/>
    </source>
</evidence>
<dbReference type="Proteomes" id="UP000254326">
    <property type="component" value="Unassembled WGS sequence"/>
</dbReference>
<keyword evidence="13" id="KW-1185">Reference proteome</keyword>